<accession>A0ABM7WVG9</accession>
<dbReference type="EMBL" id="AP025591">
    <property type="protein sequence ID" value="BDG03406.1"/>
    <property type="molecule type" value="Genomic_DNA"/>
</dbReference>
<dbReference type="SUPFAM" id="SSF51445">
    <property type="entry name" value="(Trans)glycosidases"/>
    <property type="match status" value="1"/>
</dbReference>
<gene>
    <name evidence="5" type="ORF">AMOR_24020</name>
</gene>
<proteinExistence type="inferred from homology"/>
<name>A0ABM7WVG9_9BACT</name>
<dbReference type="PANTHER" id="PTHR30480">
    <property type="entry name" value="BETA-HEXOSAMINIDASE-RELATED"/>
    <property type="match status" value="1"/>
</dbReference>
<evidence type="ECO:0000259" key="4">
    <source>
        <dbReference type="Pfam" id="PF00933"/>
    </source>
</evidence>
<comment type="similarity">
    <text evidence="1">Belongs to the glycosyl hydrolase 3 family.</text>
</comment>
<evidence type="ECO:0000256" key="3">
    <source>
        <dbReference type="ARBA" id="ARBA00023295"/>
    </source>
</evidence>
<dbReference type="Pfam" id="PF00933">
    <property type="entry name" value="Glyco_hydro_3"/>
    <property type="match status" value="1"/>
</dbReference>
<protein>
    <recommendedName>
        <fullName evidence="4">Glycoside hydrolase family 3 N-terminal domain-containing protein</fullName>
    </recommendedName>
</protein>
<organism evidence="5 6">
    <name type="scientific">Anaeromyxobacter oryzae</name>
    <dbReference type="NCBI Taxonomy" id="2918170"/>
    <lineage>
        <taxon>Bacteria</taxon>
        <taxon>Pseudomonadati</taxon>
        <taxon>Myxococcota</taxon>
        <taxon>Myxococcia</taxon>
        <taxon>Myxococcales</taxon>
        <taxon>Cystobacterineae</taxon>
        <taxon>Anaeromyxobacteraceae</taxon>
        <taxon>Anaeromyxobacter</taxon>
    </lineage>
</organism>
<dbReference type="Proteomes" id="UP001162891">
    <property type="component" value="Chromosome"/>
</dbReference>
<sequence>MIPVPPSLDTEVAGLFCVGFHGTTPSPEVLELVRRGVYGVVLFARNVESAEQVAELSAALKRAAGRPLLVSIDQEGGRVARLRSPHGFTELPPMRALGELGDVEVARATGALLGRELRAVGIDQDYAPVVDVDTNPANPVIGDRSFSRDPAVVGRLGAALAAGLQGEGVAACAKHFPGHGDTSQDSHKDLPRLPHARARLDEVELQPFRALARAGVASVMTAHVVFEPLDAVRPATLAPSVMRLLREDVGYDGCAISDDLEMKAVTEHFSLEEVAPGAVAAGVDALLVCHTASMQHQAIDLVRAAVEGGSIPRQRLAEARARVERLLRFAGPPPDPAVARARLRTADHLALAARIPALAAGNDPTAA</sequence>
<keyword evidence="2" id="KW-0378">Hydrolase</keyword>
<dbReference type="InterPro" id="IPR017853">
    <property type="entry name" value="GH"/>
</dbReference>
<keyword evidence="6" id="KW-1185">Reference proteome</keyword>
<dbReference type="Gene3D" id="3.20.20.300">
    <property type="entry name" value="Glycoside hydrolase, family 3, N-terminal domain"/>
    <property type="match status" value="1"/>
</dbReference>
<dbReference type="NCBIfam" id="NF003740">
    <property type="entry name" value="PRK05337.1"/>
    <property type="match status" value="1"/>
</dbReference>
<evidence type="ECO:0000313" key="6">
    <source>
        <dbReference type="Proteomes" id="UP001162891"/>
    </source>
</evidence>
<keyword evidence="3" id="KW-0326">Glycosidase</keyword>
<evidence type="ECO:0000256" key="2">
    <source>
        <dbReference type="ARBA" id="ARBA00022801"/>
    </source>
</evidence>
<dbReference type="InterPro" id="IPR036962">
    <property type="entry name" value="Glyco_hydro_3_N_sf"/>
</dbReference>
<evidence type="ECO:0000313" key="5">
    <source>
        <dbReference type="EMBL" id="BDG03406.1"/>
    </source>
</evidence>
<feature type="domain" description="Glycoside hydrolase family 3 N-terminal" evidence="4">
    <location>
        <begin position="8"/>
        <end position="326"/>
    </location>
</feature>
<dbReference type="InterPro" id="IPR050226">
    <property type="entry name" value="NagZ_Beta-hexosaminidase"/>
</dbReference>
<dbReference type="PANTHER" id="PTHR30480:SF16">
    <property type="entry name" value="GLYCOSIDE HYDROLASE FAMILY 3 DOMAIN PROTEIN"/>
    <property type="match status" value="1"/>
</dbReference>
<evidence type="ECO:0000256" key="1">
    <source>
        <dbReference type="ARBA" id="ARBA00005336"/>
    </source>
</evidence>
<reference evidence="6" key="1">
    <citation type="journal article" date="2022" name="Int. J. Syst. Evol. Microbiol.">
        <title>Anaeromyxobacter oryzae sp. nov., Anaeromyxobacter diazotrophicus sp. nov. and Anaeromyxobacter paludicola sp. nov., isolated from paddy soils.</title>
        <authorList>
            <person name="Itoh H."/>
            <person name="Xu Z."/>
            <person name="Mise K."/>
            <person name="Masuda Y."/>
            <person name="Ushijima N."/>
            <person name="Hayakawa C."/>
            <person name="Shiratori Y."/>
            <person name="Senoo K."/>
        </authorList>
    </citation>
    <scope>NUCLEOTIDE SEQUENCE [LARGE SCALE GENOMIC DNA]</scope>
    <source>
        <strain evidence="6">Red232</strain>
    </source>
</reference>
<dbReference type="InterPro" id="IPR001764">
    <property type="entry name" value="Glyco_hydro_3_N"/>
</dbReference>